<name>W4LD81_ENTF1</name>
<protein>
    <recommendedName>
        <fullName evidence="1">PilZ domain-containing protein</fullName>
    </recommendedName>
</protein>
<sequence length="222" mass="25199">MRKTVPIDLSREHTNMMIELRNLLRPYGVKVSLTDRHAALELINASIDIEDEHIQNIRSRIVALLPESQYCYLNGEPYEQVICEQCGSILQLVSLKPKEQYVGCSCGQILLFIIKDQRTHIRHAVKLLGLYRSEGGNSRIGEMMVEDLSYDGARIRSLTPHNVSPDERLIISFTLDDAAQTNIHKTVTVVHVHGDTMGVHFVESSTLDYSLANYLGINWLRL</sequence>
<feature type="domain" description="PilZ" evidence="1">
    <location>
        <begin position="117"/>
        <end position="205"/>
    </location>
</feature>
<proteinExistence type="predicted"/>
<dbReference type="InterPro" id="IPR009875">
    <property type="entry name" value="PilZ_domain"/>
</dbReference>
<organism evidence="2 3">
    <name type="scientific">Entotheonella factor</name>
    <dbReference type="NCBI Taxonomy" id="1429438"/>
    <lineage>
        <taxon>Bacteria</taxon>
        <taxon>Pseudomonadati</taxon>
        <taxon>Nitrospinota/Tectimicrobiota group</taxon>
        <taxon>Candidatus Tectimicrobiota</taxon>
        <taxon>Candidatus Entotheonellia</taxon>
        <taxon>Candidatus Entotheonellales</taxon>
        <taxon>Candidatus Entotheonellaceae</taxon>
        <taxon>Candidatus Entotheonella</taxon>
    </lineage>
</organism>
<evidence type="ECO:0000313" key="2">
    <source>
        <dbReference type="EMBL" id="ETW95680.1"/>
    </source>
</evidence>
<dbReference type="SUPFAM" id="SSF141371">
    <property type="entry name" value="PilZ domain-like"/>
    <property type="match status" value="1"/>
</dbReference>
<keyword evidence="3" id="KW-1185">Reference proteome</keyword>
<gene>
    <name evidence="2" type="ORF">ETSY1_29605</name>
</gene>
<dbReference type="GO" id="GO:0035438">
    <property type="term" value="F:cyclic-di-GMP binding"/>
    <property type="evidence" value="ECO:0007669"/>
    <property type="project" value="InterPro"/>
</dbReference>
<accession>W4LD81</accession>
<dbReference type="Pfam" id="PF07238">
    <property type="entry name" value="PilZ"/>
    <property type="match status" value="1"/>
</dbReference>
<dbReference type="Gene3D" id="2.40.10.220">
    <property type="entry name" value="predicted glycosyltransferase like domains"/>
    <property type="match status" value="1"/>
</dbReference>
<comment type="caution">
    <text evidence="2">The sequence shown here is derived from an EMBL/GenBank/DDBJ whole genome shotgun (WGS) entry which is preliminary data.</text>
</comment>
<dbReference type="HOGENOM" id="CLU_105760_0_0_7"/>
<evidence type="ECO:0000313" key="3">
    <source>
        <dbReference type="Proteomes" id="UP000019141"/>
    </source>
</evidence>
<dbReference type="AlphaFoldDB" id="W4LD81"/>
<dbReference type="Proteomes" id="UP000019141">
    <property type="component" value="Unassembled WGS sequence"/>
</dbReference>
<evidence type="ECO:0000259" key="1">
    <source>
        <dbReference type="Pfam" id="PF07238"/>
    </source>
</evidence>
<reference evidence="2 3" key="1">
    <citation type="journal article" date="2014" name="Nature">
        <title>An environmental bacterial taxon with a large and distinct metabolic repertoire.</title>
        <authorList>
            <person name="Wilson M.C."/>
            <person name="Mori T."/>
            <person name="Ruckert C."/>
            <person name="Uria A.R."/>
            <person name="Helf M.J."/>
            <person name="Takada K."/>
            <person name="Gernert C."/>
            <person name="Steffens U.A."/>
            <person name="Heycke N."/>
            <person name="Schmitt S."/>
            <person name="Rinke C."/>
            <person name="Helfrich E.J."/>
            <person name="Brachmann A.O."/>
            <person name="Gurgui C."/>
            <person name="Wakimoto T."/>
            <person name="Kracht M."/>
            <person name="Crusemann M."/>
            <person name="Hentschel U."/>
            <person name="Abe I."/>
            <person name="Matsunaga S."/>
            <person name="Kalinowski J."/>
            <person name="Takeyama H."/>
            <person name="Piel J."/>
        </authorList>
    </citation>
    <scope>NUCLEOTIDE SEQUENCE [LARGE SCALE GENOMIC DNA]</scope>
    <source>
        <strain evidence="3">TSY1</strain>
    </source>
</reference>
<dbReference type="EMBL" id="AZHW01000886">
    <property type="protein sequence ID" value="ETW95680.1"/>
    <property type="molecule type" value="Genomic_DNA"/>
</dbReference>